<accession>A0AAU9K4E2</accession>
<dbReference type="PANTHER" id="PTHR43215">
    <property type="entry name" value="RADIAL SPOKE HEAD 1 HOMOLOG"/>
    <property type="match status" value="1"/>
</dbReference>
<dbReference type="Pfam" id="PF02493">
    <property type="entry name" value="MORN"/>
    <property type="match status" value="7"/>
</dbReference>
<keyword evidence="1" id="KW-0677">Repeat</keyword>
<gene>
    <name evidence="2" type="ORF">BSTOLATCC_MIC59697</name>
</gene>
<dbReference type="SUPFAM" id="SSF82185">
    <property type="entry name" value="Histone H3 K4-specific methyltransferase SET7/9 N-terminal domain"/>
    <property type="match status" value="1"/>
</dbReference>
<reference evidence="2" key="1">
    <citation type="submission" date="2021-09" db="EMBL/GenBank/DDBJ databases">
        <authorList>
            <consortium name="AG Swart"/>
            <person name="Singh M."/>
            <person name="Singh A."/>
            <person name="Seah K."/>
            <person name="Emmerich C."/>
        </authorList>
    </citation>
    <scope>NUCLEOTIDE SEQUENCE</scope>
    <source>
        <strain evidence="2">ATCC30299</strain>
    </source>
</reference>
<sequence length="391" mass="45312">METEEDEIRTRLPEIHSIIAASSDNINWSEIHDDFEHLNWLNFDMAKAMTILESALDIIDLVSLLDSNETSRYNVLQHNRVILFLNRLVFELTNDKKSLKLLCAHLKKKISSFIFFKSGKNALYHIEDEDLVPFFKSLHESFQSMKETLLNIFSHLDSIFKQETYKSLDSYLTEEFNTDIILNRNSTLRQIPEIKKIISEKYDKPYSHSSGIRTNGGMWSGGGMGSYYSSNRENDYFGELDVHGNRQGYGKITFFNGDKYDGYWKDDNMHGIGIYFWKEGGRYEGEFHDGKMQGHGKRIYPSGNIYEGDLVNNKKEGKGSMKFKNGDQYEGDWKDDDMHGEGIYSWSTGDVYRGRFQGDRREGKGTLTLASGEVYEAEWRDDKMMGRTNII</sequence>
<protein>
    <recommendedName>
        <fullName evidence="4">MORN repeat-containing protein</fullName>
    </recommendedName>
</protein>
<comment type="caution">
    <text evidence="2">The sequence shown here is derived from an EMBL/GenBank/DDBJ whole genome shotgun (WGS) entry which is preliminary data.</text>
</comment>
<name>A0AAU9K4E2_9CILI</name>
<dbReference type="InterPro" id="IPR003409">
    <property type="entry name" value="MORN"/>
</dbReference>
<dbReference type="PANTHER" id="PTHR43215:SF14">
    <property type="entry name" value="RADIAL SPOKE HEAD 1 HOMOLOG"/>
    <property type="match status" value="1"/>
</dbReference>
<evidence type="ECO:0000256" key="1">
    <source>
        <dbReference type="ARBA" id="ARBA00022737"/>
    </source>
</evidence>
<dbReference type="SMART" id="SM00698">
    <property type="entry name" value="MORN"/>
    <property type="match status" value="5"/>
</dbReference>
<dbReference type="EMBL" id="CAJZBQ010000057">
    <property type="protein sequence ID" value="CAG9333888.1"/>
    <property type="molecule type" value="Genomic_DNA"/>
</dbReference>
<dbReference type="AlphaFoldDB" id="A0AAU9K4E2"/>
<evidence type="ECO:0000313" key="3">
    <source>
        <dbReference type="Proteomes" id="UP001162131"/>
    </source>
</evidence>
<dbReference type="Gene3D" id="2.20.110.10">
    <property type="entry name" value="Histone H3 K4-specific methyltransferase SET7/9 N-terminal domain"/>
    <property type="match status" value="3"/>
</dbReference>
<keyword evidence="3" id="KW-1185">Reference proteome</keyword>
<evidence type="ECO:0000313" key="2">
    <source>
        <dbReference type="EMBL" id="CAG9333888.1"/>
    </source>
</evidence>
<proteinExistence type="predicted"/>
<evidence type="ECO:0008006" key="4">
    <source>
        <dbReference type="Google" id="ProtNLM"/>
    </source>
</evidence>
<dbReference type="Proteomes" id="UP001162131">
    <property type="component" value="Unassembled WGS sequence"/>
</dbReference>
<organism evidence="2 3">
    <name type="scientific">Blepharisma stoltei</name>
    <dbReference type="NCBI Taxonomy" id="1481888"/>
    <lineage>
        <taxon>Eukaryota</taxon>
        <taxon>Sar</taxon>
        <taxon>Alveolata</taxon>
        <taxon>Ciliophora</taxon>
        <taxon>Postciliodesmatophora</taxon>
        <taxon>Heterotrichea</taxon>
        <taxon>Heterotrichida</taxon>
        <taxon>Blepharismidae</taxon>
        <taxon>Blepharisma</taxon>
    </lineage>
</organism>